<dbReference type="Proteomes" id="UP000309174">
    <property type="component" value="Unassembled WGS sequence"/>
</dbReference>
<reference evidence="1 2" key="1">
    <citation type="submission" date="2019-05" db="EMBL/GenBank/DDBJ databases">
        <title>Draft genome sequence of Actinomadura sp. 14C53.</title>
        <authorList>
            <person name="Saricaoglu S."/>
            <person name="Isik K."/>
        </authorList>
    </citation>
    <scope>NUCLEOTIDE SEQUENCE [LARGE SCALE GENOMIC DNA]</scope>
    <source>
        <strain evidence="1 2">14C53</strain>
    </source>
</reference>
<dbReference type="RefSeq" id="WP_138646425.1">
    <property type="nucleotide sequence ID" value="NZ_VCKW01000090.1"/>
</dbReference>
<dbReference type="AlphaFoldDB" id="A0A5C4JA21"/>
<name>A0A5C4JA21_9ACTN</name>
<dbReference type="SUPFAM" id="SSF55729">
    <property type="entry name" value="Acyl-CoA N-acyltransferases (Nat)"/>
    <property type="match status" value="1"/>
</dbReference>
<gene>
    <name evidence="1" type="ORF">ETD83_18730</name>
</gene>
<organism evidence="1 2">
    <name type="scientific">Actinomadura soli</name>
    <dbReference type="NCBI Taxonomy" id="2508997"/>
    <lineage>
        <taxon>Bacteria</taxon>
        <taxon>Bacillati</taxon>
        <taxon>Actinomycetota</taxon>
        <taxon>Actinomycetes</taxon>
        <taxon>Streptosporangiales</taxon>
        <taxon>Thermomonosporaceae</taxon>
        <taxon>Actinomadura</taxon>
    </lineage>
</organism>
<keyword evidence="2" id="KW-1185">Reference proteome</keyword>
<evidence type="ECO:0000313" key="2">
    <source>
        <dbReference type="Proteomes" id="UP000309174"/>
    </source>
</evidence>
<protein>
    <recommendedName>
        <fullName evidence="3">GNAT family N-acetyltransferase</fullName>
    </recommendedName>
</protein>
<dbReference type="OrthoDB" id="4350188at2"/>
<accession>A0A5C4JA21</accession>
<comment type="caution">
    <text evidence="1">The sequence shown here is derived from an EMBL/GenBank/DDBJ whole genome shotgun (WGS) entry which is preliminary data.</text>
</comment>
<dbReference type="EMBL" id="VCKW01000090">
    <property type="protein sequence ID" value="TMQ98956.1"/>
    <property type="molecule type" value="Genomic_DNA"/>
</dbReference>
<evidence type="ECO:0008006" key="3">
    <source>
        <dbReference type="Google" id="ProtNLM"/>
    </source>
</evidence>
<proteinExistence type="predicted"/>
<dbReference type="InterPro" id="IPR016181">
    <property type="entry name" value="Acyl_CoA_acyltransferase"/>
</dbReference>
<sequence>MPLEAIAVLDDGDPTTTATYAAAPRDEEVLRELQQYQTHEVAEAQEIDEYRDFLKNALRPLGLYSDEFLPDTASTCYKITFDRELVAIFRLTPVAPDSALHRIIPGAAGKSVLQVNNIAVDKAFRGDLLLGIILRNCAVLSHSMGFDFVAGVIRQEILSWFTDFGTIPVRHEPLHLLGDDAVNDFVTYFRTDSRECVDYAITRGYHYFHRKVTMRNIKADVKRARRRAVDGELALHG</sequence>
<evidence type="ECO:0000313" key="1">
    <source>
        <dbReference type="EMBL" id="TMQ98956.1"/>
    </source>
</evidence>